<organism evidence="1 2">
    <name type="scientific">Oidiodendron maius (strain Zn)</name>
    <dbReference type="NCBI Taxonomy" id="913774"/>
    <lineage>
        <taxon>Eukaryota</taxon>
        <taxon>Fungi</taxon>
        <taxon>Dikarya</taxon>
        <taxon>Ascomycota</taxon>
        <taxon>Pezizomycotina</taxon>
        <taxon>Leotiomycetes</taxon>
        <taxon>Leotiomycetes incertae sedis</taxon>
        <taxon>Myxotrichaceae</taxon>
        <taxon>Oidiodendron</taxon>
    </lineage>
</organism>
<dbReference type="AlphaFoldDB" id="A0A0C3GW26"/>
<dbReference type="EMBL" id="KN832877">
    <property type="protein sequence ID" value="KIN00281.1"/>
    <property type="molecule type" value="Genomic_DNA"/>
</dbReference>
<name>A0A0C3GW26_OIDMZ</name>
<gene>
    <name evidence="1" type="ORF">OIDMADRAFT_180538</name>
</gene>
<dbReference type="HOGENOM" id="CLU_1652692_0_0_1"/>
<protein>
    <submittedName>
        <fullName evidence="1">Uncharacterized protein</fullName>
    </submittedName>
</protein>
<dbReference type="Proteomes" id="UP000054321">
    <property type="component" value="Unassembled WGS sequence"/>
</dbReference>
<evidence type="ECO:0000313" key="2">
    <source>
        <dbReference type="Proteomes" id="UP000054321"/>
    </source>
</evidence>
<accession>A0A0C3GW26</accession>
<sequence length="160" mass="18077">MSIHADLSVMQSIRASNLQETSAHTIIAFSASKTAGKFHGLFMKTCDSVNSGYQDAQKHRNVRETLASILASLDLARYSRDEKYGLVYYERIGWIIMSMSPPEKVLETRCEIGVVTLICGNSMFYPSGSFTWMSQNKSQERPRLEIARHETANVTRHLLL</sequence>
<reference evidence="1 2" key="1">
    <citation type="submission" date="2014-04" db="EMBL/GenBank/DDBJ databases">
        <authorList>
            <consortium name="DOE Joint Genome Institute"/>
            <person name="Kuo A."/>
            <person name="Martino E."/>
            <person name="Perotto S."/>
            <person name="Kohler A."/>
            <person name="Nagy L.G."/>
            <person name="Floudas D."/>
            <person name="Copeland A."/>
            <person name="Barry K.W."/>
            <person name="Cichocki N."/>
            <person name="Veneault-Fourrey C."/>
            <person name="LaButti K."/>
            <person name="Lindquist E.A."/>
            <person name="Lipzen A."/>
            <person name="Lundell T."/>
            <person name="Morin E."/>
            <person name="Murat C."/>
            <person name="Sun H."/>
            <person name="Tunlid A."/>
            <person name="Henrissat B."/>
            <person name="Grigoriev I.V."/>
            <person name="Hibbett D.S."/>
            <person name="Martin F."/>
            <person name="Nordberg H.P."/>
            <person name="Cantor M.N."/>
            <person name="Hua S.X."/>
        </authorList>
    </citation>
    <scope>NUCLEOTIDE SEQUENCE [LARGE SCALE GENOMIC DNA]</scope>
    <source>
        <strain evidence="1 2">Zn</strain>
    </source>
</reference>
<proteinExistence type="predicted"/>
<keyword evidence="2" id="KW-1185">Reference proteome</keyword>
<dbReference type="InParanoid" id="A0A0C3GW26"/>
<reference evidence="2" key="2">
    <citation type="submission" date="2015-01" db="EMBL/GenBank/DDBJ databases">
        <title>Evolutionary Origins and Diversification of the Mycorrhizal Mutualists.</title>
        <authorList>
            <consortium name="DOE Joint Genome Institute"/>
            <consortium name="Mycorrhizal Genomics Consortium"/>
            <person name="Kohler A."/>
            <person name="Kuo A."/>
            <person name="Nagy L.G."/>
            <person name="Floudas D."/>
            <person name="Copeland A."/>
            <person name="Barry K.W."/>
            <person name="Cichocki N."/>
            <person name="Veneault-Fourrey C."/>
            <person name="LaButti K."/>
            <person name="Lindquist E.A."/>
            <person name="Lipzen A."/>
            <person name="Lundell T."/>
            <person name="Morin E."/>
            <person name="Murat C."/>
            <person name="Riley R."/>
            <person name="Ohm R."/>
            <person name="Sun H."/>
            <person name="Tunlid A."/>
            <person name="Henrissat B."/>
            <person name="Grigoriev I.V."/>
            <person name="Hibbett D.S."/>
            <person name="Martin F."/>
        </authorList>
    </citation>
    <scope>NUCLEOTIDE SEQUENCE [LARGE SCALE GENOMIC DNA]</scope>
    <source>
        <strain evidence="2">Zn</strain>
    </source>
</reference>
<evidence type="ECO:0000313" key="1">
    <source>
        <dbReference type="EMBL" id="KIN00281.1"/>
    </source>
</evidence>